<reference evidence="2" key="2">
    <citation type="journal article" date="2011" name="Proc. Natl. Acad. Sci. U.S.A.">
        <title>Obligate biotrophy features unraveled by the genomic analysis of rust fungi.</title>
        <authorList>
            <person name="Duplessis S."/>
            <person name="Cuomo C.A."/>
            <person name="Lin Y.-C."/>
            <person name="Aerts A."/>
            <person name="Tisserant E."/>
            <person name="Veneault-Fourrey C."/>
            <person name="Joly D.L."/>
            <person name="Hacquard S."/>
            <person name="Amselem J."/>
            <person name="Cantarel B.L."/>
            <person name="Chiu R."/>
            <person name="Coutinho P.M."/>
            <person name="Feau N."/>
            <person name="Field M."/>
            <person name="Frey P."/>
            <person name="Gelhaye E."/>
            <person name="Goldberg J."/>
            <person name="Grabherr M.G."/>
            <person name="Kodira C.D."/>
            <person name="Kohler A."/>
            <person name="Kuees U."/>
            <person name="Lindquist E.A."/>
            <person name="Lucas S.M."/>
            <person name="Mago R."/>
            <person name="Mauceli E."/>
            <person name="Morin E."/>
            <person name="Murat C."/>
            <person name="Pangilinan J.L."/>
            <person name="Park R."/>
            <person name="Pearson M."/>
            <person name="Quesneville H."/>
            <person name="Rouhier N."/>
            <person name="Sakthikumar S."/>
            <person name="Salamov A.A."/>
            <person name="Schmutz J."/>
            <person name="Selles B."/>
            <person name="Shapiro H."/>
            <person name="Tanguay P."/>
            <person name="Tuskan G.A."/>
            <person name="Henrissat B."/>
            <person name="Van de Peer Y."/>
            <person name="Rouze P."/>
            <person name="Ellis J.G."/>
            <person name="Dodds P.N."/>
            <person name="Schein J.E."/>
            <person name="Zhong S."/>
            <person name="Hamelin R.C."/>
            <person name="Grigoriev I.V."/>
            <person name="Szabo L.J."/>
            <person name="Martin F."/>
        </authorList>
    </citation>
    <scope>NUCLEOTIDE SEQUENCE [LARGE SCALE GENOMIC DNA]</scope>
    <source>
        <strain evidence="2">CRL 75-36-700-3 / race SCCL</strain>
    </source>
</reference>
<dbReference type="Proteomes" id="UP000008783">
    <property type="component" value="Unassembled WGS sequence"/>
</dbReference>
<evidence type="ECO:0000313" key="2">
    <source>
        <dbReference type="Proteomes" id="UP000008783"/>
    </source>
</evidence>
<dbReference type="RefSeq" id="XP_003325523.1">
    <property type="nucleotide sequence ID" value="XM_003325475.1"/>
</dbReference>
<dbReference type="InParanoid" id="E3K9J6"/>
<evidence type="ECO:0000313" key="1">
    <source>
        <dbReference type="EMBL" id="EFP81104.1"/>
    </source>
</evidence>
<accession>E3K9J6</accession>
<dbReference type="AlphaFoldDB" id="E3K9J6"/>
<reference key="1">
    <citation type="submission" date="2007-01" db="EMBL/GenBank/DDBJ databases">
        <title>The Genome Sequence of Puccinia graminis f. sp. tritici Strain CRL 75-36-700-3.</title>
        <authorList>
            <consortium name="The Broad Institute Genome Sequencing Platform"/>
            <person name="Birren B."/>
            <person name="Lander E."/>
            <person name="Galagan J."/>
            <person name="Nusbaum C."/>
            <person name="Devon K."/>
            <person name="Cuomo C."/>
            <person name="Jaffe D."/>
            <person name="Butler J."/>
            <person name="Alvarez P."/>
            <person name="Gnerre S."/>
            <person name="Grabherr M."/>
            <person name="Mauceli E."/>
            <person name="Brockman W."/>
            <person name="Young S."/>
            <person name="LaButti K."/>
            <person name="Sykes S."/>
            <person name="DeCaprio D."/>
            <person name="Crawford M."/>
            <person name="Koehrsen M."/>
            <person name="Engels R."/>
            <person name="Montgomery P."/>
            <person name="Pearson M."/>
            <person name="Howarth C."/>
            <person name="Larson L."/>
            <person name="White J."/>
            <person name="Zeng Q."/>
            <person name="Kodira C."/>
            <person name="Yandava C."/>
            <person name="Alvarado L."/>
            <person name="O'Leary S."/>
            <person name="Szabo L."/>
            <person name="Dean R."/>
            <person name="Schein J."/>
        </authorList>
    </citation>
    <scope>NUCLEOTIDE SEQUENCE</scope>
    <source>
        <strain>CRL 75-36-700-3</strain>
    </source>
</reference>
<name>E3K9J6_PUCGT</name>
<dbReference type="EMBL" id="DS178277">
    <property type="protein sequence ID" value="EFP81104.1"/>
    <property type="molecule type" value="Genomic_DNA"/>
</dbReference>
<dbReference type="GeneID" id="10536426"/>
<dbReference type="KEGG" id="pgr:PGTG_07356"/>
<proteinExistence type="predicted"/>
<sequence length="29" mass="3143">MRFVVTKGIILYPSPNLGGCPQPSRQILG</sequence>
<organism evidence="1 2">
    <name type="scientific">Puccinia graminis f. sp. tritici (strain CRL 75-36-700-3 / race SCCL)</name>
    <name type="common">Black stem rust fungus</name>
    <dbReference type="NCBI Taxonomy" id="418459"/>
    <lineage>
        <taxon>Eukaryota</taxon>
        <taxon>Fungi</taxon>
        <taxon>Dikarya</taxon>
        <taxon>Basidiomycota</taxon>
        <taxon>Pucciniomycotina</taxon>
        <taxon>Pucciniomycetes</taxon>
        <taxon>Pucciniales</taxon>
        <taxon>Pucciniaceae</taxon>
        <taxon>Puccinia</taxon>
    </lineage>
</organism>
<keyword evidence="2" id="KW-1185">Reference proteome</keyword>
<gene>
    <name evidence="1" type="ORF">PGTG_07356</name>
</gene>
<protein>
    <submittedName>
        <fullName evidence="1">Uncharacterized protein</fullName>
    </submittedName>
</protein>
<dbReference type="HOGENOM" id="CLU_3410743_0_0_1"/>
<dbReference type="VEuPathDB" id="FungiDB:PGTG_07356"/>